<evidence type="ECO:0000256" key="2">
    <source>
        <dbReference type="SAM" id="SignalP"/>
    </source>
</evidence>
<keyword evidence="2" id="KW-0732">Signal</keyword>
<dbReference type="Proteomes" id="UP001595740">
    <property type="component" value="Unassembled WGS sequence"/>
</dbReference>
<comment type="caution">
    <text evidence="3">The sequence shown here is derived from an EMBL/GenBank/DDBJ whole genome shotgun (WGS) entry which is preliminary data.</text>
</comment>
<reference evidence="4" key="1">
    <citation type="journal article" date="2019" name="Int. J. Syst. Evol. Microbiol.">
        <title>The Global Catalogue of Microorganisms (GCM) 10K type strain sequencing project: providing services to taxonomists for standard genome sequencing and annotation.</title>
        <authorList>
            <consortium name="The Broad Institute Genomics Platform"/>
            <consortium name="The Broad Institute Genome Sequencing Center for Infectious Disease"/>
            <person name="Wu L."/>
            <person name="Ma J."/>
        </authorList>
    </citation>
    <scope>NUCLEOTIDE SEQUENCE [LARGE SCALE GENOMIC DNA]</scope>
    <source>
        <strain evidence="4">KCTC 42875</strain>
    </source>
</reference>
<gene>
    <name evidence="3" type="ORF">ACFOLC_13510</name>
</gene>
<dbReference type="PROSITE" id="PS51257">
    <property type="entry name" value="PROKAR_LIPOPROTEIN"/>
    <property type="match status" value="1"/>
</dbReference>
<sequence>MRLLPSLMLLAALLLTACAVPAPQASRDTAAASIGHDVPSSATVAVPPPSSVQPEQASPAGTPAAPEPTAQAKPVQLITSCRTDADCTVKDVGNCCGSFPSCVNVNSPTDPKGVQAQCAKRGMMSVCGFKAIEGCQCVKGECQNRIMEVEAQ</sequence>
<feature type="chain" id="PRO_5045455733" description="Secreted protein" evidence="2">
    <location>
        <begin position="20"/>
        <end position="152"/>
    </location>
</feature>
<evidence type="ECO:0000256" key="1">
    <source>
        <dbReference type="SAM" id="MobiDB-lite"/>
    </source>
</evidence>
<accession>A0ABV7RTL9</accession>
<protein>
    <recommendedName>
        <fullName evidence="5">Secreted protein</fullName>
    </recommendedName>
</protein>
<keyword evidence="4" id="KW-1185">Reference proteome</keyword>
<evidence type="ECO:0000313" key="3">
    <source>
        <dbReference type="EMBL" id="MFC3552022.1"/>
    </source>
</evidence>
<proteinExistence type="predicted"/>
<name>A0ABV7RTL9_9GAMM</name>
<evidence type="ECO:0000313" key="4">
    <source>
        <dbReference type="Proteomes" id="UP001595740"/>
    </source>
</evidence>
<dbReference type="EMBL" id="JBHRXK010000007">
    <property type="protein sequence ID" value="MFC3552022.1"/>
    <property type="molecule type" value="Genomic_DNA"/>
</dbReference>
<dbReference type="RefSeq" id="WP_386759791.1">
    <property type="nucleotide sequence ID" value="NZ_JBHRXK010000007.1"/>
</dbReference>
<feature type="signal peptide" evidence="2">
    <location>
        <begin position="1"/>
        <end position="19"/>
    </location>
</feature>
<feature type="compositionally biased region" description="Low complexity" evidence="1">
    <location>
        <begin position="52"/>
        <end position="73"/>
    </location>
</feature>
<organism evidence="3 4">
    <name type="scientific">Lysobacter cavernae</name>
    <dbReference type="NCBI Taxonomy" id="1685901"/>
    <lineage>
        <taxon>Bacteria</taxon>
        <taxon>Pseudomonadati</taxon>
        <taxon>Pseudomonadota</taxon>
        <taxon>Gammaproteobacteria</taxon>
        <taxon>Lysobacterales</taxon>
        <taxon>Lysobacteraceae</taxon>
        <taxon>Lysobacter</taxon>
    </lineage>
</organism>
<evidence type="ECO:0008006" key="5">
    <source>
        <dbReference type="Google" id="ProtNLM"/>
    </source>
</evidence>
<feature type="region of interest" description="Disordered" evidence="1">
    <location>
        <begin position="40"/>
        <end position="73"/>
    </location>
</feature>